<dbReference type="KEGG" id="bvz:BRAD3257_2075"/>
<feature type="domain" description="Transposase IS66 zinc-finger binding" evidence="3">
    <location>
        <begin position="135"/>
        <end position="177"/>
    </location>
</feature>
<evidence type="ECO:0000313" key="6">
    <source>
        <dbReference type="EMBL" id="SPP98333.1"/>
    </source>
</evidence>
<dbReference type="InterPro" id="IPR052344">
    <property type="entry name" value="Transposase-related"/>
</dbReference>
<dbReference type="Pfam" id="PF13005">
    <property type="entry name" value="zf-IS66"/>
    <property type="match status" value="1"/>
</dbReference>
<evidence type="ECO:0000313" key="5">
    <source>
        <dbReference type="EMBL" id="SPP93167.1"/>
    </source>
</evidence>
<dbReference type="NCBIfam" id="NF033517">
    <property type="entry name" value="transpos_IS66"/>
    <property type="match status" value="1"/>
</dbReference>
<reference evidence="6 7" key="1">
    <citation type="submission" date="2018-03" db="EMBL/GenBank/DDBJ databases">
        <authorList>
            <person name="Gully D."/>
        </authorList>
    </citation>
    <scope>NUCLEOTIDE SEQUENCE [LARGE SCALE GENOMIC DNA]</scope>
    <source>
        <strain evidence="6">ORS3257</strain>
    </source>
</reference>
<dbReference type="Proteomes" id="UP000246085">
    <property type="component" value="Chromosome BRAD3257"/>
</dbReference>
<organism evidence="6 7">
    <name type="scientific">Bradyrhizobium vignae</name>
    <dbReference type="NCBI Taxonomy" id="1549949"/>
    <lineage>
        <taxon>Bacteria</taxon>
        <taxon>Pseudomonadati</taxon>
        <taxon>Pseudomonadota</taxon>
        <taxon>Alphaproteobacteria</taxon>
        <taxon>Hyphomicrobiales</taxon>
        <taxon>Nitrobacteraceae</taxon>
        <taxon>Bradyrhizobium</taxon>
    </lineage>
</organism>
<evidence type="ECO:0000313" key="7">
    <source>
        <dbReference type="Proteomes" id="UP000246085"/>
    </source>
</evidence>
<dbReference type="InterPro" id="IPR004291">
    <property type="entry name" value="Transposase_IS66_central"/>
</dbReference>
<feature type="region of interest" description="Disordered" evidence="1">
    <location>
        <begin position="94"/>
        <end position="118"/>
    </location>
</feature>
<dbReference type="AlphaFoldDB" id="A0A2U3QAA5"/>
<proteinExistence type="predicted"/>
<accession>A0A2U3QAA5</accession>
<dbReference type="InterPro" id="IPR024474">
    <property type="entry name" value="Znf_dom_IS66"/>
</dbReference>
<gene>
    <name evidence="5" type="ORF">BRAD3257_2075</name>
    <name evidence="6" type="ORF">BRAD3257_7667</name>
</gene>
<dbReference type="EMBL" id="LS398110">
    <property type="protein sequence ID" value="SPP98333.1"/>
    <property type="molecule type" value="Genomic_DNA"/>
</dbReference>
<dbReference type="KEGG" id="bvz:BRAD3257_7667"/>
<dbReference type="Pfam" id="PF13007">
    <property type="entry name" value="LZ_Tnp_IS66"/>
    <property type="match status" value="1"/>
</dbReference>
<feature type="domain" description="Transposase TnpC homeodomain" evidence="4">
    <location>
        <begin position="53"/>
        <end position="128"/>
    </location>
</feature>
<dbReference type="PANTHER" id="PTHR33678:SF1">
    <property type="entry name" value="BLL1576 PROTEIN"/>
    <property type="match status" value="1"/>
</dbReference>
<dbReference type="InterPro" id="IPR024463">
    <property type="entry name" value="Transposase_TnpC_homeodom"/>
</dbReference>
<dbReference type="PANTHER" id="PTHR33678">
    <property type="entry name" value="BLL1576 PROTEIN"/>
    <property type="match status" value="1"/>
</dbReference>
<protein>
    <submittedName>
        <fullName evidence="6">Transposase</fullName>
    </submittedName>
</protein>
<feature type="domain" description="Transposase IS66 central" evidence="2">
    <location>
        <begin position="194"/>
        <end position="321"/>
    </location>
</feature>
<evidence type="ECO:0000259" key="4">
    <source>
        <dbReference type="Pfam" id="PF13007"/>
    </source>
</evidence>
<evidence type="ECO:0000256" key="1">
    <source>
        <dbReference type="SAM" id="MobiDB-lite"/>
    </source>
</evidence>
<evidence type="ECO:0000259" key="2">
    <source>
        <dbReference type="Pfam" id="PF03050"/>
    </source>
</evidence>
<dbReference type="Pfam" id="PF03050">
    <property type="entry name" value="DDE_Tnp_IS66"/>
    <property type="match status" value="1"/>
</dbReference>
<sequence length="336" mass="37204">MSDLPFDPALLRQTVIVLSSRLAALSAECSSLSAERDAAIAQRDAAIQENDKLLMILSQYKRTIFGPRSETLDLGQLSLFTITAQAVRAAANDDVTGGRLPDGAEDRGKRPARRNRGKLPEHLPRIDVVIDMESQICPCCGEQLHKIGETVKEAFDVIPMQYRVKRIVRPRYGCRGCRQGVLQAPAPAQAIDGGMVTEALLAHIAVMKYGYQLPLYRQEQMFAAQGITLDRQTLASWMGRAAWWLKPLHTLLRDTVMSYPRLFADETPLPVLDPGRGRTKVCQFWAIATDDRPWGGPAPPAVVYMFAEDRKAIRAKQLFGTTTASCRSTAMPPTRA</sequence>
<dbReference type="EMBL" id="LS398110">
    <property type="protein sequence ID" value="SPP93167.1"/>
    <property type="molecule type" value="Genomic_DNA"/>
</dbReference>
<evidence type="ECO:0000259" key="3">
    <source>
        <dbReference type="Pfam" id="PF13005"/>
    </source>
</evidence>
<name>A0A2U3QAA5_9BRAD</name>